<keyword evidence="8" id="KW-1185">Reference proteome</keyword>
<sequence>MFPMASSISLLLCVSGVLSLQKIHVVQTQSTPWIEGGNTAPNFQLTPQQFDAAQPTAVSQATPVNNQESNVVDANPTEPRMEDGGKMFLGVLSSYLEYETFKNNKEDDNRPLSVFYEGLGWFYRNGSLSNIDRLPASPAEVDTKFLLYTAPNQMTGQLLNYANVSSIHLSNFQPGWPTVVITHGFKTSTGTASLQWVMLYIDALFRRQGPGNYIVTDWSKGAQAPEYWAAAANAPLVGAQLARLIELLCEVKGAQPQSIQLIGFSLGAHVSGFAGKRLKLTSGKIARIVGLDPAGPLFEDAPAGGRLSKGDADFVMTVHGSADGVKNGGLGIWSQIGDVDFYANGGKTQPGCGHMISTAIENLLKLDFKAVPEAIQCNHNRNWMYVLQTFDPLCAWPAVPCDAYPNVRARACHRLAPTDQDQALSFYLNNWPSSSKMFFDTNGPAGPSGSACAYQVKVTIMSSKVSTIGRGNFSVVFVDHNGVEATPYVIAHDGRLPAGKQAFLLVRSPVMPSSIRKIKILYHRLCQPDVCYADTLNIKSVAVATISNDVVKSSCAEWDLTSDVWHTLDLRDTTCKKPSAWSDLVDMFGDIYKGVGGVGGLAHIFQADWR</sequence>
<reference evidence="7 8" key="1">
    <citation type="journal article" date="2016" name="Nat. Commun.">
        <title>Extremotolerant tardigrade genome and improved radiotolerance of human cultured cells by tardigrade-unique protein.</title>
        <authorList>
            <person name="Hashimoto T."/>
            <person name="Horikawa D.D."/>
            <person name="Saito Y."/>
            <person name="Kuwahara H."/>
            <person name="Kozuka-Hata H."/>
            <person name="Shin-I T."/>
            <person name="Minakuchi Y."/>
            <person name="Ohishi K."/>
            <person name="Motoyama A."/>
            <person name="Aizu T."/>
            <person name="Enomoto A."/>
            <person name="Kondo K."/>
            <person name="Tanaka S."/>
            <person name="Hara Y."/>
            <person name="Koshikawa S."/>
            <person name="Sagara H."/>
            <person name="Miura T."/>
            <person name="Yokobori S."/>
            <person name="Miyagawa K."/>
            <person name="Suzuki Y."/>
            <person name="Kubo T."/>
            <person name="Oyama M."/>
            <person name="Kohara Y."/>
            <person name="Fujiyama A."/>
            <person name="Arakawa K."/>
            <person name="Katayama T."/>
            <person name="Toyoda A."/>
            <person name="Kunieda T."/>
        </authorList>
    </citation>
    <scope>NUCLEOTIDE SEQUENCE [LARGE SCALE GENOMIC DNA]</scope>
    <source>
        <strain evidence="7 8">YOKOZUNA-1</strain>
    </source>
</reference>
<accession>A0A1D1VZR1</accession>
<dbReference type="PANTHER" id="PTHR11610:SF173">
    <property type="entry name" value="LIPASE DOMAIN-CONTAINING PROTEIN-RELATED"/>
    <property type="match status" value="1"/>
</dbReference>
<dbReference type="Gene3D" id="3.40.50.1820">
    <property type="entry name" value="alpha/beta hydrolase"/>
    <property type="match status" value="1"/>
</dbReference>
<dbReference type="Proteomes" id="UP000186922">
    <property type="component" value="Unassembled WGS sequence"/>
</dbReference>
<evidence type="ECO:0000313" key="8">
    <source>
        <dbReference type="Proteomes" id="UP000186922"/>
    </source>
</evidence>
<dbReference type="SUPFAM" id="SSF53474">
    <property type="entry name" value="alpha/beta-Hydrolases"/>
    <property type="match status" value="1"/>
</dbReference>
<evidence type="ECO:0000313" key="7">
    <source>
        <dbReference type="EMBL" id="GAV06857.1"/>
    </source>
</evidence>
<dbReference type="Pfam" id="PF00151">
    <property type="entry name" value="Lipase"/>
    <property type="match status" value="1"/>
</dbReference>
<feature type="domain" description="Lipase" evidence="6">
    <location>
        <begin position="130"/>
        <end position="414"/>
    </location>
</feature>
<keyword evidence="5" id="KW-0732">Signal</keyword>
<dbReference type="InterPro" id="IPR000734">
    <property type="entry name" value="TAG_lipase"/>
</dbReference>
<evidence type="ECO:0000256" key="4">
    <source>
        <dbReference type="RuleBase" id="RU004262"/>
    </source>
</evidence>
<dbReference type="InterPro" id="IPR033906">
    <property type="entry name" value="Lipase_N"/>
</dbReference>
<organism evidence="7 8">
    <name type="scientific">Ramazzottius varieornatus</name>
    <name type="common">Water bear</name>
    <name type="synonym">Tardigrade</name>
    <dbReference type="NCBI Taxonomy" id="947166"/>
    <lineage>
        <taxon>Eukaryota</taxon>
        <taxon>Metazoa</taxon>
        <taxon>Ecdysozoa</taxon>
        <taxon>Tardigrada</taxon>
        <taxon>Eutardigrada</taxon>
        <taxon>Parachela</taxon>
        <taxon>Hypsibioidea</taxon>
        <taxon>Ramazzottiidae</taxon>
        <taxon>Ramazzottius</taxon>
    </lineage>
</organism>
<dbReference type="AlphaFoldDB" id="A0A1D1VZR1"/>
<gene>
    <name evidence="7" type="primary">RvY_16774</name>
    <name evidence="7" type="synonym">RvY_16774.1</name>
    <name evidence="7" type="ORF">RvY_16774-1</name>
</gene>
<dbReference type="InterPro" id="IPR013818">
    <property type="entry name" value="Lipase"/>
</dbReference>
<feature type="signal peptide" evidence="5">
    <location>
        <begin position="1"/>
        <end position="19"/>
    </location>
</feature>
<proteinExistence type="inferred from homology"/>
<dbReference type="PRINTS" id="PR00821">
    <property type="entry name" value="TAGLIPASE"/>
</dbReference>
<dbReference type="STRING" id="947166.A0A1D1VZR1"/>
<dbReference type="CDD" id="cd00707">
    <property type="entry name" value="Pancreat_lipase_like"/>
    <property type="match status" value="1"/>
</dbReference>
<dbReference type="PANTHER" id="PTHR11610">
    <property type="entry name" value="LIPASE"/>
    <property type="match status" value="1"/>
</dbReference>
<comment type="caution">
    <text evidence="7">The sequence shown here is derived from an EMBL/GenBank/DDBJ whole genome shotgun (WGS) entry which is preliminary data.</text>
</comment>
<comment type="similarity">
    <text evidence="2 4">Belongs to the AB hydrolase superfamily. Lipase family.</text>
</comment>
<name>A0A1D1VZR1_RAMVA</name>
<dbReference type="EMBL" id="BDGG01000014">
    <property type="protein sequence ID" value="GAV06857.1"/>
    <property type="molecule type" value="Genomic_DNA"/>
</dbReference>
<evidence type="ECO:0000256" key="3">
    <source>
        <dbReference type="ARBA" id="ARBA00022525"/>
    </source>
</evidence>
<evidence type="ECO:0000256" key="5">
    <source>
        <dbReference type="SAM" id="SignalP"/>
    </source>
</evidence>
<evidence type="ECO:0000256" key="2">
    <source>
        <dbReference type="ARBA" id="ARBA00010701"/>
    </source>
</evidence>
<dbReference type="GO" id="GO:0005615">
    <property type="term" value="C:extracellular space"/>
    <property type="evidence" value="ECO:0007669"/>
    <property type="project" value="TreeGrafter"/>
</dbReference>
<feature type="chain" id="PRO_5008899030" description="Lipase domain-containing protein" evidence="5">
    <location>
        <begin position="20"/>
        <end position="610"/>
    </location>
</feature>
<dbReference type="OrthoDB" id="199913at2759"/>
<keyword evidence="3" id="KW-0964">Secreted</keyword>
<comment type="subcellular location">
    <subcellularLocation>
        <location evidence="1">Secreted</location>
    </subcellularLocation>
</comment>
<protein>
    <recommendedName>
        <fullName evidence="6">Lipase domain-containing protein</fullName>
    </recommendedName>
</protein>
<dbReference type="GO" id="GO:0016042">
    <property type="term" value="P:lipid catabolic process"/>
    <property type="evidence" value="ECO:0007669"/>
    <property type="project" value="TreeGrafter"/>
</dbReference>
<evidence type="ECO:0000259" key="6">
    <source>
        <dbReference type="Pfam" id="PF00151"/>
    </source>
</evidence>
<dbReference type="GO" id="GO:0016298">
    <property type="term" value="F:lipase activity"/>
    <property type="evidence" value="ECO:0007669"/>
    <property type="project" value="InterPro"/>
</dbReference>
<dbReference type="InterPro" id="IPR029058">
    <property type="entry name" value="AB_hydrolase_fold"/>
</dbReference>
<evidence type="ECO:0000256" key="1">
    <source>
        <dbReference type="ARBA" id="ARBA00004613"/>
    </source>
</evidence>